<protein>
    <submittedName>
        <fullName evidence="1">Uncharacterized protein</fullName>
    </submittedName>
</protein>
<gene>
    <name evidence="1" type="ORF">SteCoe_5188</name>
</gene>
<dbReference type="EMBL" id="MPUH01000068">
    <property type="protein sequence ID" value="OMJ92093.1"/>
    <property type="molecule type" value="Genomic_DNA"/>
</dbReference>
<evidence type="ECO:0000313" key="1">
    <source>
        <dbReference type="EMBL" id="OMJ92093.1"/>
    </source>
</evidence>
<keyword evidence="2" id="KW-1185">Reference proteome</keyword>
<evidence type="ECO:0000313" key="2">
    <source>
        <dbReference type="Proteomes" id="UP000187209"/>
    </source>
</evidence>
<sequence length="239" mass="28051">MHLLRKRFLLQNIPESLSWLQHLSVSYKLSSNFQAWQTSLIPPKPNEILLYSPSKLRENNILIIPSCFECLDIKKLIKYCRVSDLSPWVLIPKGFCLSMSEYEEALKNIDFTTIVLAMGPEYNFIQETKKKILVYNPVFFPQKLYLSMPTWQDQEMIIKVNKNLKYLKNEQLSLENVISKGIFEILPKDLPNIVSRKENVIMYSQNGWNKEGVNVMEPRSILKINREWSIVRILKSLVL</sequence>
<proteinExistence type="predicted"/>
<dbReference type="Proteomes" id="UP000187209">
    <property type="component" value="Unassembled WGS sequence"/>
</dbReference>
<organism evidence="1 2">
    <name type="scientific">Stentor coeruleus</name>
    <dbReference type="NCBI Taxonomy" id="5963"/>
    <lineage>
        <taxon>Eukaryota</taxon>
        <taxon>Sar</taxon>
        <taxon>Alveolata</taxon>
        <taxon>Ciliophora</taxon>
        <taxon>Postciliodesmatophora</taxon>
        <taxon>Heterotrichea</taxon>
        <taxon>Heterotrichida</taxon>
        <taxon>Stentoridae</taxon>
        <taxon>Stentor</taxon>
    </lineage>
</organism>
<name>A0A1R2CT01_9CILI</name>
<accession>A0A1R2CT01</accession>
<dbReference type="AlphaFoldDB" id="A0A1R2CT01"/>
<comment type="caution">
    <text evidence="1">The sequence shown here is derived from an EMBL/GenBank/DDBJ whole genome shotgun (WGS) entry which is preliminary data.</text>
</comment>
<reference evidence="1 2" key="1">
    <citation type="submission" date="2016-11" db="EMBL/GenBank/DDBJ databases">
        <title>The macronuclear genome of Stentor coeruleus: a giant cell with tiny introns.</title>
        <authorList>
            <person name="Slabodnick M."/>
            <person name="Ruby J.G."/>
            <person name="Reiff S.B."/>
            <person name="Swart E.C."/>
            <person name="Gosai S."/>
            <person name="Prabakaran S."/>
            <person name="Witkowska E."/>
            <person name="Larue G.E."/>
            <person name="Fisher S."/>
            <person name="Freeman R.M."/>
            <person name="Gunawardena J."/>
            <person name="Chu W."/>
            <person name="Stover N.A."/>
            <person name="Gregory B.D."/>
            <person name="Nowacki M."/>
            <person name="Derisi J."/>
            <person name="Roy S.W."/>
            <person name="Marshall W.F."/>
            <person name="Sood P."/>
        </authorList>
    </citation>
    <scope>NUCLEOTIDE SEQUENCE [LARGE SCALE GENOMIC DNA]</scope>
    <source>
        <strain evidence="1">WM001</strain>
    </source>
</reference>